<dbReference type="GO" id="GO:0005886">
    <property type="term" value="C:plasma membrane"/>
    <property type="evidence" value="ECO:0007669"/>
    <property type="project" value="UniProtKB-SubCell"/>
</dbReference>
<organism evidence="8 9">
    <name type="scientific">Pseudomonas chlororaphis</name>
    <dbReference type="NCBI Taxonomy" id="587753"/>
    <lineage>
        <taxon>Bacteria</taxon>
        <taxon>Pseudomonadati</taxon>
        <taxon>Pseudomonadota</taxon>
        <taxon>Gammaproteobacteria</taxon>
        <taxon>Pseudomonadales</taxon>
        <taxon>Pseudomonadaceae</taxon>
        <taxon>Pseudomonas</taxon>
    </lineage>
</organism>
<gene>
    <name evidence="8" type="ORF">C4K04_0704</name>
</gene>
<feature type="transmembrane region" description="Helical" evidence="6">
    <location>
        <begin position="85"/>
        <end position="105"/>
    </location>
</feature>
<feature type="transmembrane region" description="Helical" evidence="6">
    <location>
        <begin position="6"/>
        <end position="23"/>
    </location>
</feature>
<name>A0A3G7TH45_9PSED</name>
<dbReference type="PANTHER" id="PTHR35007">
    <property type="entry name" value="INTEGRAL MEMBRANE PROTEIN-RELATED"/>
    <property type="match status" value="1"/>
</dbReference>
<comment type="subcellular location">
    <subcellularLocation>
        <location evidence="1">Cell membrane</location>
        <topology evidence="1">Multi-pass membrane protein</topology>
    </subcellularLocation>
</comment>
<evidence type="ECO:0000256" key="3">
    <source>
        <dbReference type="ARBA" id="ARBA00022692"/>
    </source>
</evidence>
<evidence type="ECO:0000256" key="5">
    <source>
        <dbReference type="ARBA" id="ARBA00023136"/>
    </source>
</evidence>
<evidence type="ECO:0000259" key="7">
    <source>
        <dbReference type="Pfam" id="PF00482"/>
    </source>
</evidence>
<feature type="transmembrane region" description="Helical" evidence="6">
    <location>
        <begin position="117"/>
        <end position="135"/>
    </location>
</feature>
<dbReference type="EMBL" id="CP027753">
    <property type="protein sequence ID" value="AZE46404.1"/>
    <property type="molecule type" value="Genomic_DNA"/>
</dbReference>
<evidence type="ECO:0000256" key="4">
    <source>
        <dbReference type="ARBA" id="ARBA00022989"/>
    </source>
</evidence>
<evidence type="ECO:0000313" key="9">
    <source>
        <dbReference type="Proteomes" id="UP000268048"/>
    </source>
</evidence>
<accession>A0A3G7TH45</accession>
<keyword evidence="3 6" id="KW-0812">Transmembrane</keyword>
<dbReference type="PANTHER" id="PTHR35007:SF2">
    <property type="entry name" value="PILUS ASSEMBLE PROTEIN"/>
    <property type="match status" value="1"/>
</dbReference>
<evidence type="ECO:0000256" key="1">
    <source>
        <dbReference type="ARBA" id="ARBA00004651"/>
    </source>
</evidence>
<keyword evidence="4 6" id="KW-1133">Transmembrane helix</keyword>
<proteinExistence type="predicted"/>
<dbReference type="RefSeq" id="WP_124318983.1">
    <property type="nucleotide sequence ID" value="NZ_CP027753.1"/>
</dbReference>
<dbReference type="Proteomes" id="UP000268048">
    <property type="component" value="Chromosome"/>
</dbReference>
<reference evidence="8 9" key="1">
    <citation type="submission" date="2018-03" db="EMBL/GenBank/DDBJ databases">
        <title>Diversity of phytobeneficial traits revealed by whole-genome analysis of worldwide-isolated phenazine-producing Pseudomonas spp.</title>
        <authorList>
            <person name="Biessy A."/>
            <person name="Novinscak A."/>
            <person name="Blom J."/>
            <person name="Leger G."/>
            <person name="Thomashow L.S."/>
            <person name="Cazorla F.M."/>
            <person name="Josic D."/>
            <person name="Filion M."/>
        </authorList>
    </citation>
    <scope>NUCLEOTIDE SEQUENCE [LARGE SCALE GENOMIC DNA]</scope>
    <source>
        <strain evidence="8 9">B25</strain>
    </source>
</reference>
<feature type="transmembrane region" description="Helical" evidence="6">
    <location>
        <begin position="267"/>
        <end position="294"/>
    </location>
</feature>
<evidence type="ECO:0000256" key="2">
    <source>
        <dbReference type="ARBA" id="ARBA00022475"/>
    </source>
</evidence>
<keyword evidence="2" id="KW-1003">Cell membrane</keyword>
<sequence>MTALLISALLFVAAMLLMLSSLLEQRRRTRQVTERLLGHLARDNTLGNWLHVLGDSKVGQHAVRLDNETRLLLNRLGWRSARQRSLFAACQIGVPILALGLTLVIQGVFFPAAKNHWVAPVFALSLGYLLPKRLLAMTAGRRQKQLAVDISTFIPLLRILFESGMAVEQALRVLSKDAQKLLPALTQELRMVLARVDSGLELGDELNKSARLLAVDEFTDTCVILQQLIYQGGGAMKSLQSLKLLLDDRRLTRLQEYISKMSAKMSVVMMLFLFPALLIVLAGPGVSAIARAFAHQ</sequence>
<feature type="domain" description="Type II secretion system protein GspF" evidence="7">
    <location>
        <begin position="153"/>
        <end position="281"/>
    </location>
</feature>
<protein>
    <submittedName>
        <fullName evidence="8">Flp pilus assembly protein TadC</fullName>
    </submittedName>
</protein>
<evidence type="ECO:0000256" key="6">
    <source>
        <dbReference type="SAM" id="Phobius"/>
    </source>
</evidence>
<evidence type="ECO:0000313" key="8">
    <source>
        <dbReference type="EMBL" id="AZE46404.1"/>
    </source>
</evidence>
<dbReference type="Pfam" id="PF00482">
    <property type="entry name" value="T2SSF"/>
    <property type="match status" value="1"/>
</dbReference>
<dbReference type="AlphaFoldDB" id="A0A3G7TH45"/>
<keyword evidence="5 6" id="KW-0472">Membrane</keyword>
<dbReference type="InterPro" id="IPR018076">
    <property type="entry name" value="T2SS_GspF_dom"/>
</dbReference>